<organism evidence="4 5">
    <name type="scientific">Oidiodendron maius (strain Zn)</name>
    <dbReference type="NCBI Taxonomy" id="913774"/>
    <lineage>
        <taxon>Eukaryota</taxon>
        <taxon>Fungi</taxon>
        <taxon>Dikarya</taxon>
        <taxon>Ascomycota</taxon>
        <taxon>Pezizomycotina</taxon>
        <taxon>Leotiomycetes</taxon>
        <taxon>Leotiomycetes incertae sedis</taxon>
        <taxon>Myxotrichaceae</taxon>
        <taxon>Oidiodendron</taxon>
    </lineage>
</organism>
<evidence type="ECO:0008006" key="6">
    <source>
        <dbReference type="Google" id="ProtNLM"/>
    </source>
</evidence>
<dbReference type="InParanoid" id="A0A0C3GK39"/>
<evidence type="ECO:0000313" key="5">
    <source>
        <dbReference type="Proteomes" id="UP000054321"/>
    </source>
</evidence>
<keyword evidence="2" id="KW-0539">Nucleus</keyword>
<dbReference type="GO" id="GO:0003700">
    <property type="term" value="F:DNA-binding transcription factor activity"/>
    <property type="evidence" value="ECO:0007669"/>
    <property type="project" value="TreeGrafter"/>
</dbReference>
<protein>
    <recommendedName>
        <fullName evidence="6">Zn(2)-C6 fungal-type domain-containing protein</fullName>
    </recommendedName>
</protein>
<dbReference type="GO" id="GO:0000976">
    <property type="term" value="F:transcription cis-regulatory region binding"/>
    <property type="evidence" value="ECO:0007669"/>
    <property type="project" value="TreeGrafter"/>
</dbReference>
<gene>
    <name evidence="4" type="ORF">OIDMADRAFT_183264</name>
</gene>
<feature type="compositionally biased region" description="Polar residues" evidence="3">
    <location>
        <begin position="30"/>
        <end position="43"/>
    </location>
</feature>
<evidence type="ECO:0000313" key="4">
    <source>
        <dbReference type="EMBL" id="KIM96510.1"/>
    </source>
</evidence>
<evidence type="ECO:0000256" key="3">
    <source>
        <dbReference type="SAM" id="MobiDB-lite"/>
    </source>
</evidence>
<sequence length="646" mass="73341">MSPCNNCQQLNLTCTPSFHYNFKNWTPIGATQRNTESPSNVSGSEPAATASPQALRSGETEESSQENGQIVASLPQDILLWVSTGLNNGSFDMTAPSVELDPESRFSSVQKQQYLPFFDADLWGSFSPHNFSYNGSNDLSGMSTYGNRMSQIEVAATERDEADIEIPTDLRNPTDFSVSEGLDAFTSATFPIDLNNIWHIPPQVRQFYGNSHSNISLLNQHESNMPKLLTAKSSPWNPYSYMLNSTRKRPESPLRHGILSWTCCYLSCREQNSAYSGAEYYVSASNSVKSIISELRGNASSDGFLRKASEKSEKLYMMLSTSYFLSQCDVMLCDYKSLYDRLDSIRDLFEEHWRELNGSMNTLDRRLLTWLAYLDLRSSLFGNQKFRRPGRSTKQKDLISVLIDLDGLSSLRVVSGGQSYLSACYGDSYPATELQDDLRQEPCHMKCDDVLSIFSSLNNFETWNEEHPPDSGDAMLEELRSAKIQAIRANLSRIRAECQILFSPSFPSENDGVDRTAFHALTVIALHLSATILLNRILKPDIRTDSESQEAAHEIIRISYRFRKAKYLDTPRSLLWPLPLFVAGIETTDEIYRDWILSYMTELEHWGGYIKKSRELLEDICKRQKRDGRRIRVRDAMNDLNMTLIV</sequence>
<comment type="subcellular location">
    <subcellularLocation>
        <location evidence="1">Nucleus</location>
    </subcellularLocation>
</comment>
<dbReference type="GO" id="GO:0005634">
    <property type="term" value="C:nucleus"/>
    <property type="evidence" value="ECO:0007669"/>
    <property type="project" value="UniProtKB-SubCell"/>
</dbReference>
<dbReference type="HOGENOM" id="CLU_423941_0_0_1"/>
<keyword evidence="5" id="KW-1185">Reference proteome</keyword>
<proteinExistence type="predicted"/>
<dbReference type="EMBL" id="KN832884">
    <property type="protein sequence ID" value="KIM96510.1"/>
    <property type="molecule type" value="Genomic_DNA"/>
</dbReference>
<name>A0A0C3GK39_OIDMZ</name>
<dbReference type="AlphaFoldDB" id="A0A0C3GK39"/>
<evidence type="ECO:0000256" key="1">
    <source>
        <dbReference type="ARBA" id="ARBA00004123"/>
    </source>
</evidence>
<evidence type="ECO:0000256" key="2">
    <source>
        <dbReference type="ARBA" id="ARBA00023242"/>
    </source>
</evidence>
<accession>A0A0C3GK39</accession>
<dbReference type="PANTHER" id="PTHR37534">
    <property type="entry name" value="TRANSCRIPTIONAL ACTIVATOR PROTEIN UGA3"/>
    <property type="match status" value="1"/>
</dbReference>
<dbReference type="Pfam" id="PF11951">
    <property type="entry name" value="Fungal_trans_2"/>
    <property type="match status" value="1"/>
</dbReference>
<dbReference type="GO" id="GO:0045944">
    <property type="term" value="P:positive regulation of transcription by RNA polymerase II"/>
    <property type="evidence" value="ECO:0007669"/>
    <property type="project" value="TreeGrafter"/>
</dbReference>
<dbReference type="Proteomes" id="UP000054321">
    <property type="component" value="Unassembled WGS sequence"/>
</dbReference>
<reference evidence="4 5" key="1">
    <citation type="submission" date="2014-04" db="EMBL/GenBank/DDBJ databases">
        <authorList>
            <consortium name="DOE Joint Genome Institute"/>
            <person name="Kuo A."/>
            <person name="Martino E."/>
            <person name="Perotto S."/>
            <person name="Kohler A."/>
            <person name="Nagy L.G."/>
            <person name="Floudas D."/>
            <person name="Copeland A."/>
            <person name="Barry K.W."/>
            <person name="Cichocki N."/>
            <person name="Veneault-Fourrey C."/>
            <person name="LaButti K."/>
            <person name="Lindquist E.A."/>
            <person name="Lipzen A."/>
            <person name="Lundell T."/>
            <person name="Morin E."/>
            <person name="Murat C."/>
            <person name="Sun H."/>
            <person name="Tunlid A."/>
            <person name="Henrissat B."/>
            <person name="Grigoriev I.V."/>
            <person name="Hibbett D.S."/>
            <person name="Martin F."/>
            <person name="Nordberg H.P."/>
            <person name="Cantor M.N."/>
            <person name="Hua S.X."/>
        </authorList>
    </citation>
    <scope>NUCLEOTIDE SEQUENCE [LARGE SCALE GENOMIC DNA]</scope>
    <source>
        <strain evidence="4 5">Zn</strain>
    </source>
</reference>
<feature type="region of interest" description="Disordered" evidence="3">
    <location>
        <begin position="30"/>
        <end position="67"/>
    </location>
</feature>
<reference evidence="5" key="2">
    <citation type="submission" date="2015-01" db="EMBL/GenBank/DDBJ databases">
        <title>Evolutionary Origins and Diversification of the Mycorrhizal Mutualists.</title>
        <authorList>
            <consortium name="DOE Joint Genome Institute"/>
            <consortium name="Mycorrhizal Genomics Consortium"/>
            <person name="Kohler A."/>
            <person name="Kuo A."/>
            <person name="Nagy L.G."/>
            <person name="Floudas D."/>
            <person name="Copeland A."/>
            <person name="Barry K.W."/>
            <person name="Cichocki N."/>
            <person name="Veneault-Fourrey C."/>
            <person name="LaButti K."/>
            <person name="Lindquist E.A."/>
            <person name="Lipzen A."/>
            <person name="Lundell T."/>
            <person name="Morin E."/>
            <person name="Murat C."/>
            <person name="Riley R."/>
            <person name="Ohm R."/>
            <person name="Sun H."/>
            <person name="Tunlid A."/>
            <person name="Henrissat B."/>
            <person name="Grigoriev I.V."/>
            <person name="Hibbett D.S."/>
            <person name="Martin F."/>
        </authorList>
    </citation>
    <scope>NUCLEOTIDE SEQUENCE [LARGE SCALE GENOMIC DNA]</scope>
    <source>
        <strain evidence="5">Zn</strain>
    </source>
</reference>
<dbReference type="InterPro" id="IPR021858">
    <property type="entry name" value="Fun_TF"/>
</dbReference>
<dbReference type="OrthoDB" id="648861at2759"/>
<dbReference type="PANTHER" id="PTHR37534:SF23">
    <property type="entry name" value="ZN(II)2CYS6 TRANSCRIPTION FACTOR (EUROFUNG)"/>
    <property type="match status" value="1"/>
</dbReference>